<dbReference type="Proteomes" id="UP001362999">
    <property type="component" value="Unassembled WGS sequence"/>
</dbReference>
<comment type="similarity">
    <text evidence="2">Belongs to the TMEM170 family.</text>
</comment>
<dbReference type="GO" id="GO:0016020">
    <property type="term" value="C:membrane"/>
    <property type="evidence" value="ECO:0007669"/>
    <property type="project" value="UniProtKB-SubCell"/>
</dbReference>
<keyword evidence="8" id="KW-1185">Reference proteome</keyword>
<comment type="caution">
    <text evidence="7">The sequence shown here is derived from an EMBL/GenBank/DDBJ whole genome shotgun (WGS) entry which is preliminary data.</text>
</comment>
<comment type="subcellular location">
    <subcellularLocation>
        <location evidence="1">Membrane</location>
        <topology evidence="1">Multi-pass membrane protein</topology>
    </subcellularLocation>
</comment>
<evidence type="ECO:0000313" key="8">
    <source>
        <dbReference type="Proteomes" id="UP001362999"/>
    </source>
</evidence>
<accession>A0AAW0BXT9</accession>
<organism evidence="7 8">
    <name type="scientific">Favolaschia claudopus</name>
    <dbReference type="NCBI Taxonomy" id="2862362"/>
    <lineage>
        <taxon>Eukaryota</taxon>
        <taxon>Fungi</taxon>
        <taxon>Dikarya</taxon>
        <taxon>Basidiomycota</taxon>
        <taxon>Agaricomycotina</taxon>
        <taxon>Agaricomycetes</taxon>
        <taxon>Agaricomycetidae</taxon>
        <taxon>Agaricales</taxon>
        <taxon>Marasmiineae</taxon>
        <taxon>Mycenaceae</taxon>
        <taxon>Favolaschia</taxon>
    </lineage>
</organism>
<keyword evidence="3 6" id="KW-0812">Transmembrane</keyword>
<proteinExistence type="inferred from homology"/>
<evidence type="ECO:0000256" key="2">
    <source>
        <dbReference type="ARBA" id="ARBA00006325"/>
    </source>
</evidence>
<reference evidence="7 8" key="1">
    <citation type="journal article" date="2024" name="J Genomics">
        <title>Draft genome sequencing and assembly of Favolaschia claudopus CIRM-BRFM 2984 isolated from oak limbs.</title>
        <authorList>
            <person name="Navarro D."/>
            <person name="Drula E."/>
            <person name="Chaduli D."/>
            <person name="Cazenave R."/>
            <person name="Ahrendt S."/>
            <person name="Wang J."/>
            <person name="Lipzen A."/>
            <person name="Daum C."/>
            <person name="Barry K."/>
            <person name="Grigoriev I.V."/>
            <person name="Favel A."/>
            <person name="Rosso M.N."/>
            <person name="Martin F."/>
        </authorList>
    </citation>
    <scope>NUCLEOTIDE SEQUENCE [LARGE SCALE GENOMIC DNA]</scope>
    <source>
        <strain evidence="7 8">CIRM-BRFM 2984</strain>
    </source>
</reference>
<gene>
    <name evidence="7" type="ORF">R3P38DRAFT_2925227</name>
</gene>
<feature type="transmembrane region" description="Helical" evidence="6">
    <location>
        <begin position="131"/>
        <end position="159"/>
    </location>
</feature>
<evidence type="ECO:0000256" key="6">
    <source>
        <dbReference type="SAM" id="Phobius"/>
    </source>
</evidence>
<feature type="transmembrane region" description="Helical" evidence="6">
    <location>
        <begin position="45"/>
        <end position="70"/>
    </location>
</feature>
<dbReference type="EMBL" id="JAWWNJ010000024">
    <property type="protein sequence ID" value="KAK7031701.1"/>
    <property type="molecule type" value="Genomic_DNA"/>
</dbReference>
<evidence type="ECO:0000256" key="5">
    <source>
        <dbReference type="ARBA" id="ARBA00023136"/>
    </source>
</evidence>
<evidence type="ECO:0000256" key="1">
    <source>
        <dbReference type="ARBA" id="ARBA00004141"/>
    </source>
</evidence>
<dbReference type="InterPro" id="IPR019334">
    <property type="entry name" value="TMEM170A/B/YPR153W-like"/>
</dbReference>
<evidence type="ECO:0000313" key="7">
    <source>
        <dbReference type="EMBL" id="KAK7031701.1"/>
    </source>
</evidence>
<keyword evidence="5 6" id="KW-0472">Membrane</keyword>
<dbReference type="PANTHER" id="PTHR22779:SF6">
    <property type="entry name" value="SD17342P"/>
    <property type="match status" value="1"/>
</dbReference>
<keyword evidence="4 6" id="KW-1133">Transmembrane helix</keyword>
<protein>
    <submittedName>
        <fullName evidence="7">Uncharacterized protein</fullName>
    </submittedName>
</protein>
<dbReference type="AlphaFoldDB" id="A0AAW0BXT9"/>
<dbReference type="PANTHER" id="PTHR22779">
    <property type="entry name" value="SD17342P"/>
    <property type="match status" value="1"/>
</dbReference>
<evidence type="ECO:0000256" key="3">
    <source>
        <dbReference type="ARBA" id="ARBA00022692"/>
    </source>
</evidence>
<name>A0AAW0BXT9_9AGAR</name>
<sequence>MSGGGVSGETPSWPSLYDPGLELLHITNRDPVQPGGSYLTHASDIFLFTLYWTLIFYTPIFLFCGLYAFFNLTFPPTRRPHTLPRLGREASDDAAYPLTSLRPYSPRDTTAPLLLRPPKPKPNQGRSRTTFALLVLLAFLSLSLLGALISSAIVGFILAGVYKLAKFNLSTWIPFVWAMLSVTVGLLSVWPTVIDII</sequence>
<feature type="transmembrane region" description="Helical" evidence="6">
    <location>
        <begin position="171"/>
        <end position="194"/>
    </location>
</feature>
<evidence type="ECO:0000256" key="4">
    <source>
        <dbReference type="ARBA" id="ARBA00022989"/>
    </source>
</evidence>